<evidence type="ECO:0000256" key="3">
    <source>
        <dbReference type="ARBA" id="ARBA00022725"/>
    </source>
</evidence>
<reference evidence="9" key="2">
    <citation type="submission" date="2025-09" db="UniProtKB">
        <authorList>
            <consortium name="Ensembl"/>
        </authorList>
    </citation>
    <scope>IDENTIFICATION</scope>
</reference>
<feature type="transmembrane region" description="Helical" evidence="7">
    <location>
        <begin position="77"/>
        <end position="102"/>
    </location>
</feature>
<dbReference type="Proteomes" id="UP000694388">
    <property type="component" value="Unplaced"/>
</dbReference>
<dbReference type="InterPro" id="IPR000725">
    <property type="entry name" value="Olfact_rcpt"/>
</dbReference>
<dbReference type="GO" id="GO:0004984">
    <property type="term" value="F:olfactory receptor activity"/>
    <property type="evidence" value="ECO:0007669"/>
    <property type="project" value="InterPro"/>
</dbReference>
<dbReference type="InterPro" id="IPR050402">
    <property type="entry name" value="OR51/52/56-like"/>
</dbReference>
<evidence type="ECO:0000256" key="4">
    <source>
        <dbReference type="ARBA" id="ARBA00022989"/>
    </source>
</evidence>
<dbReference type="PANTHER" id="PTHR26450">
    <property type="entry name" value="OLFACTORY RECEPTOR 56B1-RELATED"/>
    <property type="match status" value="1"/>
</dbReference>
<dbReference type="GO" id="GO:0004930">
    <property type="term" value="F:G protein-coupled receptor activity"/>
    <property type="evidence" value="ECO:0007669"/>
    <property type="project" value="InterPro"/>
</dbReference>
<evidence type="ECO:0000256" key="6">
    <source>
        <dbReference type="ARBA" id="ARBA00023224"/>
    </source>
</evidence>
<feature type="transmembrane region" description="Helical" evidence="7">
    <location>
        <begin position="232"/>
        <end position="256"/>
    </location>
</feature>
<evidence type="ECO:0000313" key="10">
    <source>
        <dbReference type="Proteomes" id="UP000694388"/>
    </source>
</evidence>
<feature type="transmembrane region" description="Helical" evidence="7">
    <location>
        <begin position="268"/>
        <end position="291"/>
    </location>
</feature>
<feature type="transmembrane region" description="Helical" evidence="7">
    <location>
        <begin position="31"/>
        <end position="56"/>
    </location>
</feature>
<dbReference type="PRINTS" id="PR00245">
    <property type="entry name" value="OLFACTORYR"/>
</dbReference>
<feature type="transmembrane region" description="Helical" evidence="7">
    <location>
        <begin position="138"/>
        <end position="162"/>
    </location>
</feature>
<evidence type="ECO:0000256" key="2">
    <source>
        <dbReference type="ARBA" id="ARBA00022692"/>
    </source>
</evidence>
<dbReference type="AlphaFoldDB" id="A0A8C4QDL5"/>
<keyword evidence="5 7" id="KW-0472">Membrane</keyword>
<accession>A0A8C4QDL5</accession>
<dbReference type="SUPFAM" id="SSF81321">
    <property type="entry name" value="Family A G protein-coupled receptor-like"/>
    <property type="match status" value="1"/>
</dbReference>
<dbReference type="InterPro" id="IPR000276">
    <property type="entry name" value="GPCR_Rhodpsn"/>
</dbReference>
<dbReference type="InterPro" id="IPR017452">
    <property type="entry name" value="GPCR_Rhodpsn_7TM"/>
</dbReference>
<evidence type="ECO:0000256" key="7">
    <source>
        <dbReference type="SAM" id="Phobius"/>
    </source>
</evidence>
<reference evidence="9" key="1">
    <citation type="submission" date="2025-08" db="UniProtKB">
        <authorList>
            <consortium name="Ensembl"/>
        </authorList>
    </citation>
    <scope>IDENTIFICATION</scope>
</reference>
<evidence type="ECO:0000256" key="1">
    <source>
        <dbReference type="ARBA" id="ARBA00004141"/>
    </source>
</evidence>
<dbReference type="Gene3D" id="1.20.1070.10">
    <property type="entry name" value="Rhodopsin 7-helix transmembrane proteins"/>
    <property type="match status" value="1"/>
</dbReference>
<dbReference type="PRINTS" id="PR00237">
    <property type="entry name" value="GPCRRHODOPSN"/>
</dbReference>
<feature type="domain" description="G-protein coupled receptors family 1 profile" evidence="8">
    <location>
        <begin position="15"/>
        <end position="289"/>
    </location>
</feature>
<dbReference type="Pfam" id="PF13853">
    <property type="entry name" value="7tm_4"/>
    <property type="match status" value="1"/>
</dbReference>
<feature type="transmembrane region" description="Helical" evidence="7">
    <location>
        <begin position="195"/>
        <end position="220"/>
    </location>
</feature>
<evidence type="ECO:0000313" key="9">
    <source>
        <dbReference type="Ensembl" id="ENSEBUP00000013750.1"/>
    </source>
</evidence>
<keyword evidence="6" id="KW-0807">Transducer</keyword>
<sequence>MEDNGKRANNQSLHPDMFLLQTYLEKNNHRLWTFIAFFLIYLFILVENLTLIMLIIMERQLHKPVYIFLSATVPRALYSLVVTNVISFPICVVQVFFLHFYTIFQTDLFALMAIDRYVAIHYPLRYNVLITNSRVHKVNVLVISSAILMVLGFVFLLLPLTFCEQKLLPNSFCSHVGLFTLACDDTTYNSVYGTIISVVNIGVSLIIIAWSYAFILWICLRQRQHSDSINKALHTCVTHVICLLAFFMPGVFYIIFLRIGKNYSISNYLQAIFDLMLFVMPSFCNPLIYGLRMMEIRQLHSFNLTTIQSIEKHVSKYRHCG</sequence>
<dbReference type="GO" id="GO:0005886">
    <property type="term" value="C:plasma membrane"/>
    <property type="evidence" value="ECO:0007669"/>
    <property type="project" value="TreeGrafter"/>
</dbReference>
<evidence type="ECO:0000259" key="8">
    <source>
        <dbReference type="PROSITE" id="PS50262"/>
    </source>
</evidence>
<keyword evidence="10" id="KW-1185">Reference proteome</keyword>
<keyword evidence="2 7" id="KW-0812">Transmembrane</keyword>
<keyword evidence="3" id="KW-0716">Sensory transduction</keyword>
<comment type="subcellular location">
    <subcellularLocation>
        <location evidence="1">Membrane</location>
        <topology evidence="1">Multi-pass membrane protein</topology>
    </subcellularLocation>
</comment>
<dbReference type="GeneTree" id="ENSGT01030000234640"/>
<keyword evidence="4 7" id="KW-1133">Transmembrane helix</keyword>
<dbReference type="Ensembl" id="ENSEBUT00000014326.1">
    <property type="protein sequence ID" value="ENSEBUP00000013750.1"/>
    <property type="gene ID" value="ENSEBUG00000008673.1"/>
</dbReference>
<name>A0A8C4QDL5_EPTBU</name>
<proteinExistence type="predicted"/>
<keyword evidence="3" id="KW-0552">Olfaction</keyword>
<organism evidence="9 10">
    <name type="scientific">Eptatretus burgeri</name>
    <name type="common">Inshore hagfish</name>
    <dbReference type="NCBI Taxonomy" id="7764"/>
    <lineage>
        <taxon>Eukaryota</taxon>
        <taxon>Metazoa</taxon>
        <taxon>Chordata</taxon>
        <taxon>Craniata</taxon>
        <taxon>Vertebrata</taxon>
        <taxon>Cyclostomata</taxon>
        <taxon>Myxini</taxon>
        <taxon>Myxiniformes</taxon>
        <taxon>Myxinidae</taxon>
        <taxon>Eptatretinae</taxon>
        <taxon>Eptatretus</taxon>
    </lineage>
</organism>
<protein>
    <recommendedName>
        <fullName evidence="8">G-protein coupled receptors family 1 profile domain-containing protein</fullName>
    </recommendedName>
</protein>
<dbReference type="PROSITE" id="PS50262">
    <property type="entry name" value="G_PROTEIN_RECEP_F1_2"/>
    <property type="match status" value="1"/>
</dbReference>
<evidence type="ECO:0000256" key="5">
    <source>
        <dbReference type="ARBA" id="ARBA00023136"/>
    </source>
</evidence>